<dbReference type="STRING" id="1276220.STAIW_v1c00140"/>
<dbReference type="GO" id="GO:0005737">
    <property type="term" value="C:cytoplasm"/>
    <property type="evidence" value="ECO:0007669"/>
    <property type="project" value="InterPro"/>
</dbReference>
<dbReference type="GO" id="GO:0042026">
    <property type="term" value="P:protein refolding"/>
    <property type="evidence" value="ECO:0007669"/>
    <property type="project" value="TreeGrafter"/>
</dbReference>
<dbReference type="SUPFAM" id="SSF64397">
    <property type="entry name" value="Hsp33 domain"/>
    <property type="match status" value="1"/>
</dbReference>
<dbReference type="Gene3D" id="3.90.1280.10">
    <property type="entry name" value="HSP33 redox switch-like"/>
    <property type="match status" value="1"/>
</dbReference>
<evidence type="ECO:0000256" key="3">
    <source>
        <dbReference type="ARBA" id="ARBA00023157"/>
    </source>
</evidence>
<evidence type="ECO:0000313" key="7">
    <source>
        <dbReference type="Proteomes" id="UP000014984"/>
    </source>
</evidence>
<dbReference type="SUPFAM" id="SSF118352">
    <property type="entry name" value="HSP33 redox switch-like"/>
    <property type="match status" value="1"/>
</dbReference>
<dbReference type="PIRSF" id="PIRSF005261">
    <property type="entry name" value="Heat_shock_Hsp33"/>
    <property type="match status" value="1"/>
</dbReference>
<dbReference type="GO" id="GO:0044183">
    <property type="term" value="F:protein folding chaperone"/>
    <property type="evidence" value="ECO:0007669"/>
    <property type="project" value="TreeGrafter"/>
</dbReference>
<dbReference type="InterPro" id="IPR016154">
    <property type="entry name" value="Heat_shock_Hsp33_C"/>
</dbReference>
<dbReference type="eggNOG" id="COG1281">
    <property type="taxonomic scope" value="Bacteria"/>
</dbReference>
<dbReference type="EMBL" id="CP005074">
    <property type="protein sequence ID" value="AGR40711.1"/>
    <property type="molecule type" value="Genomic_DNA"/>
</dbReference>
<dbReference type="GO" id="GO:0051082">
    <property type="term" value="F:unfolded protein binding"/>
    <property type="evidence" value="ECO:0007669"/>
    <property type="project" value="InterPro"/>
</dbReference>
<keyword evidence="3" id="KW-1015">Disulfide bond</keyword>
<sequence>MDMEIRATSNKNNVKISIVDITEELDKIVKLQKTNPLASFALGRTIINTALISLSVKDGSKVTTNINGMGLGGSIIAEFQNNSIKGYIEKPNFEINKILNDKESESALSQVVGTQGFLQISRDNGKKQPYTSRVELISGEINLDFMYYLQQSDQINSLISSNIDFEEDGSIKKACGVIIQLLPGFTEENIDFIEEKIGSVEHLIKTLMESTNYEALIKEICEDAQVVGINQLFFKCTCSEEKVLNTLKLLEKEEINKAINDGEEIEVVCDFCKNIFIIIPEQLKKLIIC</sequence>
<keyword evidence="2" id="KW-0862">Zinc</keyword>
<name>S5LVV7_9MOLU</name>
<keyword evidence="4" id="KW-0143">Chaperone</keyword>
<keyword evidence="5" id="KW-0676">Redox-active center</keyword>
<protein>
    <submittedName>
        <fullName evidence="6">Heat shock protein 33</fullName>
    </submittedName>
</protein>
<dbReference type="Pfam" id="PF01430">
    <property type="entry name" value="HSP33"/>
    <property type="match status" value="1"/>
</dbReference>
<dbReference type="InterPro" id="IPR000397">
    <property type="entry name" value="Heat_shock_Hsp33"/>
</dbReference>
<accession>S5LVV7</accession>
<evidence type="ECO:0000256" key="5">
    <source>
        <dbReference type="ARBA" id="ARBA00023284"/>
    </source>
</evidence>
<gene>
    <name evidence="6" type="primary">hslO</name>
    <name evidence="6" type="ORF">STAIW_v1c00140</name>
</gene>
<organism evidence="6 7">
    <name type="scientific">Spiroplasma taiwanense CT-1</name>
    <dbReference type="NCBI Taxonomy" id="1276220"/>
    <lineage>
        <taxon>Bacteria</taxon>
        <taxon>Bacillati</taxon>
        <taxon>Mycoplasmatota</taxon>
        <taxon>Mollicutes</taxon>
        <taxon>Entomoplasmatales</taxon>
        <taxon>Spiroplasmataceae</taxon>
        <taxon>Spiroplasma</taxon>
    </lineage>
</organism>
<reference evidence="6 7" key="1">
    <citation type="journal article" date="2013" name="Genome Biol. Evol.">
        <title>Comparison of metabolic capacities and inference of gene content evolution in mosquito-associated Spiroplasma diminutum and S. taiwanense.</title>
        <authorList>
            <person name="Lo W.S."/>
            <person name="Ku C."/>
            <person name="Chen L.L."/>
            <person name="Chang T.H."/>
            <person name="Kuo C.H."/>
        </authorList>
    </citation>
    <scope>NUCLEOTIDE SEQUENCE [LARGE SCALE GENOMIC DNA]</scope>
    <source>
        <strain evidence="6">CT-1</strain>
    </source>
</reference>
<keyword evidence="7" id="KW-1185">Reference proteome</keyword>
<proteinExistence type="predicted"/>
<keyword evidence="1" id="KW-0963">Cytoplasm</keyword>
<dbReference type="KEGG" id="stai:STAIW_v1c00140"/>
<evidence type="ECO:0000256" key="2">
    <source>
        <dbReference type="ARBA" id="ARBA00022833"/>
    </source>
</evidence>
<dbReference type="OrthoDB" id="9776534at2"/>
<evidence type="ECO:0000256" key="4">
    <source>
        <dbReference type="ARBA" id="ARBA00023186"/>
    </source>
</evidence>
<dbReference type="PANTHER" id="PTHR30111:SF1">
    <property type="entry name" value="33 KDA CHAPERONIN"/>
    <property type="match status" value="1"/>
</dbReference>
<dbReference type="HOGENOM" id="CLU_054493_1_0_14"/>
<dbReference type="Gene3D" id="3.55.30.10">
    <property type="entry name" value="Hsp33 domain"/>
    <property type="match status" value="1"/>
</dbReference>
<dbReference type="PATRIC" id="fig|1276220.3.peg.14"/>
<dbReference type="AlphaFoldDB" id="S5LVV7"/>
<keyword evidence="6" id="KW-0346">Stress response</keyword>
<evidence type="ECO:0000256" key="1">
    <source>
        <dbReference type="ARBA" id="ARBA00022490"/>
    </source>
</evidence>
<dbReference type="Proteomes" id="UP000014984">
    <property type="component" value="Chromosome"/>
</dbReference>
<dbReference type="RefSeq" id="WP_020833850.1">
    <property type="nucleotide sequence ID" value="NC_021846.1"/>
</dbReference>
<evidence type="ECO:0000313" key="6">
    <source>
        <dbReference type="EMBL" id="AGR40711.1"/>
    </source>
</evidence>
<dbReference type="PANTHER" id="PTHR30111">
    <property type="entry name" value="33 KDA CHAPERONIN"/>
    <property type="match status" value="1"/>
</dbReference>
<dbReference type="InterPro" id="IPR016153">
    <property type="entry name" value="Heat_shock_Hsp33_N"/>
</dbReference>